<evidence type="ECO:0000313" key="2">
    <source>
        <dbReference type="Proteomes" id="UP000596092"/>
    </source>
</evidence>
<dbReference type="Proteomes" id="UP000596092">
    <property type="component" value="Chromosome"/>
</dbReference>
<dbReference type="EMBL" id="CP054140">
    <property type="protein sequence ID" value="QQG66125.1"/>
    <property type="molecule type" value="Genomic_DNA"/>
</dbReference>
<dbReference type="RefSeq" id="WP_199261957.1">
    <property type="nucleotide sequence ID" value="NZ_CP054140.1"/>
</dbReference>
<evidence type="ECO:0000313" key="1">
    <source>
        <dbReference type="EMBL" id="QQG66125.1"/>
    </source>
</evidence>
<organism evidence="1 2">
    <name type="scientific">Desulfobulbus oligotrophicus</name>
    <dbReference type="NCBI Taxonomy" id="1909699"/>
    <lineage>
        <taxon>Bacteria</taxon>
        <taxon>Pseudomonadati</taxon>
        <taxon>Thermodesulfobacteriota</taxon>
        <taxon>Desulfobulbia</taxon>
        <taxon>Desulfobulbales</taxon>
        <taxon>Desulfobulbaceae</taxon>
        <taxon>Desulfobulbus</taxon>
    </lineage>
</organism>
<reference evidence="1 2" key="1">
    <citation type="submission" date="2020-05" db="EMBL/GenBank/DDBJ databases">
        <title>Complete genome of Desulfobulbus oligotrophicus.</title>
        <authorList>
            <person name="Podar M."/>
        </authorList>
    </citation>
    <scope>NUCLEOTIDE SEQUENCE [LARGE SCALE GENOMIC DNA]</scope>
    <source>
        <strain evidence="1 2">Prop6</strain>
    </source>
</reference>
<protein>
    <submittedName>
        <fullName evidence="1">Uncharacterized protein</fullName>
    </submittedName>
</protein>
<dbReference type="AlphaFoldDB" id="A0A7T6AR34"/>
<proteinExistence type="predicted"/>
<gene>
    <name evidence="1" type="ORF">HP555_09710</name>
</gene>
<keyword evidence="2" id="KW-1185">Reference proteome</keyword>
<name>A0A7T6AR34_9BACT</name>
<dbReference type="KEGG" id="dog:HP555_09710"/>
<accession>A0A7T6AR34</accession>
<sequence>MLSKYDKELLLLFNLQRYEKEIYRSSGRFSYSIAMVRIDKDLKVEYFKGHVNCSN</sequence>